<protein>
    <submittedName>
        <fullName evidence="2">Uncharacterized protein</fullName>
    </submittedName>
</protein>
<gene>
    <name evidence="2" type="ORF">B0T11DRAFT_288629</name>
</gene>
<sequence>MTSHHTMAFTRMYFIAYRAQNNLCNELDRPDPDLRRLVGHGNLLDDLNDRMMAAKESENADDDEGIVIAELDGTPVEVEEAEFKHASTKTSAIKDTDEKKPPGIQKKKGSVPTVAAIEVVVEMEKDDWPSIEGVPMSFDTAIHPKPQHGDVEFNLFESVLPALSILYLDDDDGYESDVDLAGIIRPATGVHTARLACCYGLAR</sequence>
<dbReference type="OrthoDB" id="5431245at2759"/>
<accession>A0A8K0TAS2</accession>
<comment type="caution">
    <text evidence="2">The sequence shown here is derived from an EMBL/GenBank/DDBJ whole genome shotgun (WGS) entry which is preliminary data.</text>
</comment>
<evidence type="ECO:0000256" key="1">
    <source>
        <dbReference type="SAM" id="MobiDB-lite"/>
    </source>
</evidence>
<feature type="region of interest" description="Disordered" evidence="1">
    <location>
        <begin position="85"/>
        <end position="108"/>
    </location>
</feature>
<name>A0A8K0TAS2_9PEZI</name>
<organism evidence="2 3">
    <name type="scientific">Plectosphaerella cucumerina</name>
    <dbReference type="NCBI Taxonomy" id="40658"/>
    <lineage>
        <taxon>Eukaryota</taxon>
        <taxon>Fungi</taxon>
        <taxon>Dikarya</taxon>
        <taxon>Ascomycota</taxon>
        <taxon>Pezizomycotina</taxon>
        <taxon>Sordariomycetes</taxon>
        <taxon>Hypocreomycetidae</taxon>
        <taxon>Glomerellales</taxon>
        <taxon>Plectosphaerellaceae</taxon>
        <taxon>Plectosphaerella</taxon>
    </lineage>
</organism>
<dbReference type="AlphaFoldDB" id="A0A8K0TAS2"/>
<dbReference type="Proteomes" id="UP000813385">
    <property type="component" value="Unassembled WGS sequence"/>
</dbReference>
<dbReference type="EMBL" id="JAGPXD010000005">
    <property type="protein sequence ID" value="KAH7354430.1"/>
    <property type="molecule type" value="Genomic_DNA"/>
</dbReference>
<feature type="compositionally biased region" description="Basic and acidic residues" evidence="1">
    <location>
        <begin position="92"/>
        <end position="101"/>
    </location>
</feature>
<evidence type="ECO:0000313" key="2">
    <source>
        <dbReference type="EMBL" id="KAH7354430.1"/>
    </source>
</evidence>
<evidence type="ECO:0000313" key="3">
    <source>
        <dbReference type="Proteomes" id="UP000813385"/>
    </source>
</evidence>
<proteinExistence type="predicted"/>
<keyword evidence="3" id="KW-1185">Reference proteome</keyword>
<reference evidence="2" key="1">
    <citation type="journal article" date="2021" name="Nat. Commun.">
        <title>Genetic determinants of endophytism in the Arabidopsis root mycobiome.</title>
        <authorList>
            <person name="Mesny F."/>
            <person name="Miyauchi S."/>
            <person name="Thiergart T."/>
            <person name="Pickel B."/>
            <person name="Atanasova L."/>
            <person name="Karlsson M."/>
            <person name="Huettel B."/>
            <person name="Barry K.W."/>
            <person name="Haridas S."/>
            <person name="Chen C."/>
            <person name="Bauer D."/>
            <person name="Andreopoulos W."/>
            <person name="Pangilinan J."/>
            <person name="LaButti K."/>
            <person name="Riley R."/>
            <person name="Lipzen A."/>
            <person name="Clum A."/>
            <person name="Drula E."/>
            <person name="Henrissat B."/>
            <person name="Kohler A."/>
            <person name="Grigoriev I.V."/>
            <person name="Martin F.M."/>
            <person name="Hacquard S."/>
        </authorList>
    </citation>
    <scope>NUCLEOTIDE SEQUENCE</scope>
    <source>
        <strain evidence="2">MPI-CAGE-AT-0016</strain>
    </source>
</reference>